<dbReference type="PANTHER" id="PTHR12354:SF1">
    <property type="entry name" value="INTERFERON-RELATED DEVELOPMENTAL REGULATOR 1"/>
    <property type="match status" value="1"/>
</dbReference>
<feature type="compositionally biased region" description="Polar residues" evidence="2">
    <location>
        <begin position="24"/>
        <end position="40"/>
    </location>
</feature>
<gene>
    <name evidence="4" type="ORF">LTR62_001530</name>
</gene>
<dbReference type="Pfam" id="PF05004">
    <property type="entry name" value="IFRD"/>
    <property type="match status" value="1"/>
</dbReference>
<dbReference type="AlphaFoldDB" id="A0AAN7TN55"/>
<proteinExistence type="inferred from homology"/>
<sequence length="447" mass="49319">MRERDLRKQALESGKTVSRAARSKLNTPSSSRANSATPSRVGSRVPSRNVSDDEDGLSDTTQWSSASIDEMLSPTEEKEEAPEIWTGILDDRINEICDRKRSSMQGREEALQGFAVLLTRHYALEQLRGKTDELVTAMLKSVKAAQSEREVALALKALALLLVTDPSDAVYDALAGPVKTCISDSQHSAAKVAGIHCLGVATFYGGASLEETAETMEFFLDIVSSDGALVEETDNGEVVTAAIEEWGFLATQIEDMEDATEAAMDTFVDQLESANPEVQIAAGDAIALLYEKSYTDAESDDEPAEDSDDDSDDVNNHRDGPRMIKRYTVYRQQHLLLQTLTALSKASSKRLSKKDRKQLHMTFTDILHTVEKPTRGPRYSTALDEDGREMGSRMKVAVYGGGRMTIDRWWKLQRMNGLKRLLGEGFLVHFQGNPVVFEGLPVFVEEG</sequence>
<dbReference type="InterPro" id="IPR039777">
    <property type="entry name" value="IFRD"/>
</dbReference>
<dbReference type="InterPro" id="IPR007701">
    <property type="entry name" value="Interferon-rel_develop_reg_N"/>
</dbReference>
<dbReference type="InterPro" id="IPR016024">
    <property type="entry name" value="ARM-type_fold"/>
</dbReference>
<feature type="compositionally biased region" description="Acidic residues" evidence="2">
    <location>
        <begin position="297"/>
        <end position="313"/>
    </location>
</feature>
<comment type="caution">
    <text evidence="4">The sequence shown here is derived from an EMBL/GenBank/DDBJ whole genome shotgun (WGS) entry which is preliminary data.</text>
</comment>
<feature type="region of interest" description="Disordered" evidence="2">
    <location>
        <begin position="1"/>
        <end position="84"/>
    </location>
</feature>
<dbReference type="Proteomes" id="UP001310890">
    <property type="component" value="Unassembled WGS sequence"/>
</dbReference>
<name>A0AAN7TN55_9PEZI</name>
<evidence type="ECO:0000256" key="1">
    <source>
        <dbReference type="ARBA" id="ARBA00008828"/>
    </source>
</evidence>
<dbReference type="EMBL" id="JAVRRL010000013">
    <property type="protein sequence ID" value="KAK5115330.1"/>
    <property type="molecule type" value="Genomic_DNA"/>
</dbReference>
<evidence type="ECO:0000313" key="5">
    <source>
        <dbReference type="Proteomes" id="UP001310890"/>
    </source>
</evidence>
<dbReference type="PANTHER" id="PTHR12354">
    <property type="entry name" value="INTERFERON-RELATED DEVELOPMENTAL REGULATOR"/>
    <property type="match status" value="1"/>
</dbReference>
<feature type="compositionally biased region" description="Basic and acidic residues" evidence="2">
    <location>
        <begin position="1"/>
        <end position="10"/>
    </location>
</feature>
<dbReference type="Gene3D" id="1.25.10.10">
    <property type="entry name" value="Leucine-rich Repeat Variant"/>
    <property type="match status" value="1"/>
</dbReference>
<reference evidence="4" key="1">
    <citation type="submission" date="2023-08" db="EMBL/GenBank/DDBJ databases">
        <title>Black Yeasts Isolated from many extreme environments.</title>
        <authorList>
            <person name="Coleine C."/>
            <person name="Stajich J.E."/>
            <person name="Selbmann L."/>
        </authorList>
    </citation>
    <scope>NUCLEOTIDE SEQUENCE</scope>
    <source>
        <strain evidence="4">CCFEE 5401</strain>
    </source>
</reference>
<evidence type="ECO:0000259" key="3">
    <source>
        <dbReference type="Pfam" id="PF05004"/>
    </source>
</evidence>
<feature type="region of interest" description="Disordered" evidence="2">
    <location>
        <begin position="296"/>
        <end position="320"/>
    </location>
</feature>
<feature type="compositionally biased region" description="Polar residues" evidence="2">
    <location>
        <begin position="58"/>
        <end position="67"/>
    </location>
</feature>
<evidence type="ECO:0000256" key="2">
    <source>
        <dbReference type="SAM" id="MobiDB-lite"/>
    </source>
</evidence>
<feature type="domain" description="Interferon-related developmental regulator N-terminal" evidence="3">
    <location>
        <begin position="64"/>
        <end position="371"/>
    </location>
</feature>
<dbReference type="InterPro" id="IPR011989">
    <property type="entry name" value="ARM-like"/>
</dbReference>
<accession>A0AAN7TN55</accession>
<comment type="similarity">
    <text evidence="1">Belongs to the IFRD family.</text>
</comment>
<dbReference type="SUPFAM" id="SSF48371">
    <property type="entry name" value="ARM repeat"/>
    <property type="match status" value="1"/>
</dbReference>
<protein>
    <recommendedName>
        <fullName evidence="3">Interferon-related developmental regulator N-terminal domain-containing protein</fullName>
    </recommendedName>
</protein>
<evidence type="ECO:0000313" key="4">
    <source>
        <dbReference type="EMBL" id="KAK5115330.1"/>
    </source>
</evidence>
<organism evidence="4 5">
    <name type="scientific">Meristemomyces frigidus</name>
    <dbReference type="NCBI Taxonomy" id="1508187"/>
    <lineage>
        <taxon>Eukaryota</taxon>
        <taxon>Fungi</taxon>
        <taxon>Dikarya</taxon>
        <taxon>Ascomycota</taxon>
        <taxon>Pezizomycotina</taxon>
        <taxon>Dothideomycetes</taxon>
        <taxon>Dothideomycetidae</taxon>
        <taxon>Mycosphaerellales</taxon>
        <taxon>Teratosphaeriaceae</taxon>
        <taxon>Meristemomyces</taxon>
    </lineage>
</organism>